<dbReference type="SUPFAM" id="SSF103473">
    <property type="entry name" value="MFS general substrate transporter"/>
    <property type="match status" value="1"/>
</dbReference>
<feature type="transmembrane region" description="Helical" evidence="8">
    <location>
        <begin position="267"/>
        <end position="288"/>
    </location>
</feature>
<feature type="transmembrane region" description="Helical" evidence="8">
    <location>
        <begin position="300"/>
        <end position="322"/>
    </location>
</feature>
<feature type="transmembrane region" description="Helical" evidence="8">
    <location>
        <begin position="143"/>
        <end position="165"/>
    </location>
</feature>
<dbReference type="EMBL" id="CAJPDR010000107">
    <property type="protein sequence ID" value="CAF9918060.1"/>
    <property type="molecule type" value="Genomic_DNA"/>
</dbReference>
<evidence type="ECO:0000256" key="3">
    <source>
        <dbReference type="ARBA" id="ARBA00022448"/>
    </source>
</evidence>
<organism evidence="10 11">
    <name type="scientific">Alectoria fallacina</name>
    <dbReference type="NCBI Taxonomy" id="1903189"/>
    <lineage>
        <taxon>Eukaryota</taxon>
        <taxon>Fungi</taxon>
        <taxon>Dikarya</taxon>
        <taxon>Ascomycota</taxon>
        <taxon>Pezizomycotina</taxon>
        <taxon>Lecanoromycetes</taxon>
        <taxon>OSLEUM clade</taxon>
        <taxon>Lecanoromycetidae</taxon>
        <taxon>Lecanorales</taxon>
        <taxon>Lecanorineae</taxon>
        <taxon>Parmeliaceae</taxon>
        <taxon>Alectoria</taxon>
    </lineage>
</organism>
<dbReference type="GO" id="GO:0005774">
    <property type="term" value="C:vacuolar membrane"/>
    <property type="evidence" value="ECO:0007669"/>
    <property type="project" value="UniProtKB-SubCell"/>
</dbReference>
<feature type="compositionally biased region" description="Basic and acidic residues" evidence="9">
    <location>
        <begin position="1"/>
        <end position="13"/>
    </location>
</feature>
<comment type="subcellular location">
    <subcellularLocation>
        <location evidence="1 8">Vacuole membrane</location>
        <topology evidence="1 8">Multi-pass membrane protein</topology>
    </subcellularLocation>
</comment>
<gene>
    <name evidence="10" type="ORF">ALECFALPRED_000512</name>
</gene>
<accession>A0A8H3F6K0</accession>
<dbReference type="GO" id="GO:0006914">
    <property type="term" value="P:autophagy"/>
    <property type="evidence" value="ECO:0007669"/>
    <property type="project" value="UniProtKB-KW"/>
</dbReference>
<dbReference type="InterPro" id="IPR024671">
    <property type="entry name" value="Atg22-like"/>
</dbReference>
<dbReference type="AlphaFoldDB" id="A0A8H3F6K0"/>
<keyword evidence="6 8" id="KW-0072">Autophagy</keyword>
<evidence type="ECO:0000256" key="1">
    <source>
        <dbReference type="ARBA" id="ARBA00004128"/>
    </source>
</evidence>
<feature type="region of interest" description="Disordered" evidence="9">
    <location>
        <begin position="1"/>
        <end position="38"/>
    </location>
</feature>
<keyword evidence="5 8" id="KW-1133">Transmembrane helix</keyword>
<keyword evidence="8" id="KW-0029">Amino-acid transport</keyword>
<comment type="similarity">
    <text evidence="2 8">Belongs to the ATG22 family.</text>
</comment>
<dbReference type="PANTHER" id="PTHR23519">
    <property type="entry name" value="AUTOPHAGY-RELATED PROTEIN 22"/>
    <property type="match status" value="1"/>
</dbReference>
<sequence>MPPHSVDGDHCNESQHLLPNAVPQRDGNDSDTADSHTSFASSSLSIMELNNFHPLERPPDNDKDLDGLVEPRDAEQPVAPDQFIDGYETTKWELWAYYIYYIGNTGLGLYQFAPTAFQNLLSQAAGDTGLLHFAGRNRNVNSIVLLSNGISFSVQVVLFLVLGSYADFGTWRPWILIVQTAFAIAIGFGWLGVHTPDKWEYGAGLYIVGLILFQLAYAYWFAAFPGLARNTSTLREHATKYNAHEISREEYDAVDSMKRNEICNTGLYISGMGEIPLVAIGIGILYGVHSNQSTANNNWGLSVLIAWSSTFWLVLAIPWFVLEKRRPGQPLPPGKTIVTAGLWQIYRAAVHIWRLKQSLAYLIGTFTPENFRDVVAQTIGIYVFMHAQCRWSLSTKTMLNAVAVSIIALDVYGMLGVWTQAISEVTPRGKEFLFFSLFNIVGKASSFVGPIISSAIIDAVHSHNNSAPFYFLTALSAVSFGVILFFVDLKRSREEQEHFLNDERRARLSLENKMMRESDP</sequence>
<feature type="transmembrane region" description="Helical" evidence="8">
    <location>
        <begin position="171"/>
        <end position="191"/>
    </location>
</feature>
<proteinExistence type="inferred from homology"/>
<comment type="function">
    <text evidence="8">Vacuolar effluxer which mediate the efflux of amino acids resulting from autophagic degradation. The release of autophagic amino acids allows the maintenance of protein synthesis and viability during nitrogen starvation.</text>
</comment>
<keyword evidence="11" id="KW-1185">Reference proteome</keyword>
<dbReference type="InterPro" id="IPR050495">
    <property type="entry name" value="ATG22/LtaA_families"/>
</dbReference>
<evidence type="ECO:0000256" key="7">
    <source>
        <dbReference type="ARBA" id="ARBA00023136"/>
    </source>
</evidence>
<evidence type="ECO:0000256" key="4">
    <source>
        <dbReference type="ARBA" id="ARBA00022692"/>
    </source>
</evidence>
<evidence type="ECO:0000256" key="8">
    <source>
        <dbReference type="RuleBase" id="RU363073"/>
    </source>
</evidence>
<feature type="transmembrane region" description="Helical" evidence="8">
    <location>
        <begin position="203"/>
        <end position="222"/>
    </location>
</feature>
<protein>
    <recommendedName>
        <fullName evidence="8">Autophagy-related protein</fullName>
    </recommendedName>
</protein>
<evidence type="ECO:0000313" key="10">
    <source>
        <dbReference type="EMBL" id="CAF9918060.1"/>
    </source>
</evidence>
<evidence type="ECO:0000256" key="6">
    <source>
        <dbReference type="ARBA" id="ARBA00023006"/>
    </source>
</evidence>
<keyword evidence="7 8" id="KW-0472">Membrane</keyword>
<keyword evidence="4 8" id="KW-0812">Transmembrane</keyword>
<comment type="caution">
    <text evidence="10">The sequence shown here is derived from an EMBL/GenBank/DDBJ whole genome shotgun (WGS) entry which is preliminary data.</text>
</comment>
<dbReference type="OrthoDB" id="42657at2759"/>
<reference evidence="10" key="1">
    <citation type="submission" date="2021-03" db="EMBL/GenBank/DDBJ databases">
        <authorList>
            <person name="Tagirdzhanova G."/>
        </authorList>
    </citation>
    <scope>NUCLEOTIDE SEQUENCE</scope>
</reference>
<feature type="transmembrane region" description="Helical" evidence="8">
    <location>
        <begin position="401"/>
        <end position="420"/>
    </location>
</feature>
<dbReference type="Pfam" id="PF11700">
    <property type="entry name" value="ATG22"/>
    <property type="match status" value="2"/>
</dbReference>
<feature type="transmembrane region" description="Helical" evidence="8">
    <location>
        <begin position="432"/>
        <end position="457"/>
    </location>
</feature>
<dbReference type="Gene3D" id="1.20.1250.20">
    <property type="entry name" value="MFS general substrate transporter like domains"/>
    <property type="match status" value="1"/>
</dbReference>
<feature type="transmembrane region" description="Helical" evidence="8">
    <location>
        <begin position="469"/>
        <end position="487"/>
    </location>
</feature>
<name>A0A8H3F6K0_9LECA</name>
<dbReference type="GO" id="GO:0006865">
    <property type="term" value="P:amino acid transport"/>
    <property type="evidence" value="ECO:0007669"/>
    <property type="project" value="UniProtKB-KW"/>
</dbReference>
<evidence type="ECO:0000256" key="2">
    <source>
        <dbReference type="ARBA" id="ARBA00006978"/>
    </source>
</evidence>
<comment type="caution">
    <text evidence="8">Lacks conserved residue(s) required for the propagation of feature annotation.</text>
</comment>
<dbReference type="PANTHER" id="PTHR23519:SF5">
    <property type="entry name" value="AUTOPHAGY-RELATED PROTEIN"/>
    <property type="match status" value="1"/>
</dbReference>
<dbReference type="Proteomes" id="UP000664203">
    <property type="component" value="Unassembled WGS sequence"/>
</dbReference>
<evidence type="ECO:0000256" key="9">
    <source>
        <dbReference type="SAM" id="MobiDB-lite"/>
    </source>
</evidence>
<evidence type="ECO:0000256" key="5">
    <source>
        <dbReference type="ARBA" id="ARBA00022989"/>
    </source>
</evidence>
<keyword evidence="3 8" id="KW-0813">Transport</keyword>
<dbReference type="InterPro" id="IPR036259">
    <property type="entry name" value="MFS_trans_sf"/>
</dbReference>
<keyword evidence="8" id="KW-0926">Vacuole</keyword>
<evidence type="ECO:0000313" key="11">
    <source>
        <dbReference type="Proteomes" id="UP000664203"/>
    </source>
</evidence>